<sequence length="79" mass="9365">MSKTTKYYWMCVECTVVHSGSAYKFTRVLNYHPFEYIDSVNDRPDAAPQPGAKRQYVLLNWQEITREDYELGERLDPEL</sequence>
<dbReference type="EMBL" id="JBHUPD010000003">
    <property type="protein sequence ID" value="MFD2874055.1"/>
    <property type="molecule type" value="Genomic_DNA"/>
</dbReference>
<dbReference type="RefSeq" id="WP_377187979.1">
    <property type="nucleotide sequence ID" value="NZ_JBHUPD010000003.1"/>
</dbReference>
<dbReference type="Proteomes" id="UP001597557">
    <property type="component" value="Unassembled WGS sequence"/>
</dbReference>
<organism evidence="1 2">
    <name type="scientific">Mucilaginibacter ximonensis</name>
    <dbReference type="NCBI Taxonomy" id="538021"/>
    <lineage>
        <taxon>Bacteria</taxon>
        <taxon>Pseudomonadati</taxon>
        <taxon>Bacteroidota</taxon>
        <taxon>Sphingobacteriia</taxon>
        <taxon>Sphingobacteriales</taxon>
        <taxon>Sphingobacteriaceae</taxon>
        <taxon>Mucilaginibacter</taxon>
    </lineage>
</organism>
<evidence type="ECO:0000313" key="2">
    <source>
        <dbReference type="Proteomes" id="UP001597557"/>
    </source>
</evidence>
<name>A0ABW5YGN9_9SPHI</name>
<reference evidence="2" key="1">
    <citation type="journal article" date="2019" name="Int. J. Syst. Evol. Microbiol.">
        <title>The Global Catalogue of Microorganisms (GCM) 10K type strain sequencing project: providing services to taxonomists for standard genome sequencing and annotation.</title>
        <authorList>
            <consortium name="The Broad Institute Genomics Platform"/>
            <consortium name="The Broad Institute Genome Sequencing Center for Infectious Disease"/>
            <person name="Wu L."/>
            <person name="Ma J."/>
        </authorList>
    </citation>
    <scope>NUCLEOTIDE SEQUENCE [LARGE SCALE GENOMIC DNA]</scope>
    <source>
        <strain evidence="2">KCTC 22437</strain>
    </source>
</reference>
<keyword evidence="2" id="KW-1185">Reference proteome</keyword>
<proteinExistence type="predicted"/>
<accession>A0ABW5YGN9</accession>
<comment type="caution">
    <text evidence="1">The sequence shown here is derived from an EMBL/GenBank/DDBJ whole genome shotgun (WGS) entry which is preliminary data.</text>
</comment>
<gene>
    <name evidence="1" type="ORF">ACFS5N_16350</name>
</gene>
<evidence type="ECO:0000313" key="1">
    <source>
        <dbReference type="EMBL" id="MFD2874055.1"/>
    </source>
</evidence>
<protein>
    <submittedName>
        <fullName evidence="1">Uncharacterized protein</fullName>
    </submittedName>
</protein>